<dbReference type="Pfam" id="PF04349">
    <property type="entry name" value="MdoG"/>
    <property type="match status" value="1"/>
</dbReference>
<dbReference type="EMBL" id="JBBPCO010000005">
    <property type="protein sequence ID" value="MEK8089350.1"/>
    <property type="molecule type" value="Genomic_DNA"/>
</dbReference>
<dbReference type="SUPFAM" id="SSF74650">
    <property type="entry name" value="Galactose mutarotase-like"/>
    <property type="match status" value="1"/>
</dbReference>
<dbReference type="InterPro" id="IPR013783">
    <property type="entry name" value="Ig-like_fold"/>
</dbReference>
<accession>A0ABU9D730</accession>
<dbReference type="Proteomes" id="UP001446205">
    <property type="component" value="Unassembled WGS sequence"/>
</dbReference>
<dbReference type="InterPro" id="IPR014756">
    <property type="entry name" value="Ig_E-set"/>
</dbReference>
<proteinExistence type="inferred from homology"/>
<sequence>MRAMPARRAKETARSGGSAGRQLSLILYLISGLLPLSAGAAASFDFQTLVARAEKLARQPYQAAPEVPTFLKLLTYDQYRDIRYRPSEALWRREGLPFQAQFFHPGAFFPRSVEIHVLENGREHLVPFSVKRFDYGKNHFTEPMPGSLGYAGFRLHYPLNRPDYLDEVAVFLGASYFRSLGRNEHYGLSARGLAIDTAQPRGEEFPVFRSFWLEKPKPGATAMRLYALLDGPSVTGAYRFDIKPGDNTAMTVHARLFFRRSPEVLGIAPLTSMFLHGENSLRPFNDFRPEVHDSDGLALQNGSGEHVWRPLSNPRELRVSAFQLQDPKGFGLLQRDRDIDHYQDFEAHYQSRPSAWITPLGNWGQGEVRLVEIPTPDETNDNVVAFWTPAQKPGKGEAMDLDYRIDWGYRPAEKPRGGYVLATRRGAGDLPGTRRYVIDFKGGKLDGLAAGSPVDADVWVGRTGRVIRQQIEKNPATGGWRLSFQVQPQGAGPLELRAFLRKGSETLTETWSYLES</sequence>
<dbReference type="RefSeq" id="WP_341370409.1">
    <property type="nucleotide sequence ID" value="NZ_JBBPCO010000005.1"/>
</dbReference>
<dbReference type="Gene3D" id="2.60.40.10">
    <property type="entry name" value="Immunoglobulins"/>
    <property type="match status" value="1"/>
</dbReference>
<dbReference type="PIRSF" id="PIRSF006281">
    <property type="entry name" value="MdoG"/>
    <property type="match status" value="1"/>
</dbReference>
<dbReference type="InterPro" id="IPR014718">
    <property type="entry name" value="GH-type_carb-bd"/>
</dbReference>
<evidence type="ECO:0000259" key="6">
    <source>
        <dbReference type="Pfam" id="PF04349"/>
    </source>
</evidence>
<name>A0ABU9D730_9PROT</name>
<evidence type="ECO:0000256" key="2">
    <source>
        <dbReference type="ARBA" id="ARBA00005001"/>
    </source>
</evidence>
<evidence type="ECO:0000256" key="5">
    <source>
        <dbReference type="ARBA" id="ARBA00022764"/>
    </source>
</evidence>
<dbReference type="SUPFAM" id="SSF81296">
    <property type="entry name" value="E set domains"/>
    <property type="match status" value="1"/>
</dbReference>
<dbReference type="PANTHER" id="PTHR30504:SF4">
    <property type="entry name" value="GLUCANS BIOSYNTHESIS PROTEIN G"/>
    <property type="match status" value="1"/>
</dbReference>
<evidence type="ECO:0000256" key="3">
    <source>
        <dbReference type="ARBA" id="ARBA00009284"/>
    </source>
</evidence>
<evidence type="ECO:0000313" key="7">
    <source>
        <dbReference type="EMBL" id="MEK8089350.1"/>
    </source>
</evidence>
<gene>
    <name evidence="7" type="ORF">WOB96_06175</name>
</gene>
<protein>
    <recommendedName>
        <fullName evidence="4">Glucans biosynthesis protein G</fullName>
    </recommendedName>
</protein>
<dbReference type="InterPro" id="IPR011013">
    <property type="entry name" value="Gal_mutarotase_sf_dom"/>
</dbReference>
<evidence type="ECO:0000313" key="8">
    <source>
        <dbReference type="Proteomes" id="UP001446205"/>
    </source>
</evidence>
<dbReference type="InterPro" id="IPR007444">
    <property type="entry name" value="Glucan_biosyn_MdoG_C"/>
</dbReference>
<comment type="similarity">
    <text evidence="3">Belongs to the OpgD/OpgG family.</text>
</comment>
<dbReference type="InterPro" id="IPR014438">
    <property type="entry name" value="Glucan_biosyn_MdoG/MdoD"/>
</dbReference>
<keyword evidence="5" id="KW-0574">Periplasm</keyword>
<dbReference type="PANTHER" id="PTHR30504">
    <property type="entry name" value="GLUCANS BIOSYNTHESIS PROTEIN"/>
    <property type="match status" value="1"/>
</dbReference>
<evidence type="ECO:0000256" key="1">
    <source>
        <dbReference type="ARBA" id="ARBA00004418"/>
    </source>
</evidence>
<feature type="domain" description="Glucan biosynthesis periplasmic MdoG C-terminal" evidence="6">
    <location>
        <begin position="44"/>
        <end position="513"/>
    </location>
</feature>
<comment type="subcellular location">
    <subcellularLocation>
        <location evidence="1">Periplasm</location>
    </subcellularLocation>
</comment>
<organism evidence="7 8">
    <name type="scientific">Thermithiobacillus plumbiphilus</name>
    <dbReference type="NCBI Taxonomy" id="1729899"/>
    <lineage>
        <taxon>Bacteria</taxon>
        <taxon>Pseudomonadati</taxon>
        <taxon>Pseudomonadota</taxon>
        <taxon>Acidithiobacillia</taxon>
        <taxon>Acidithiobacillales</taxon>
        <taxon>Thermithiobacillaceae</taxon>
        <taxon>Thermithiobacillus</taxon>
    </lineage>
</organism>
<evidence type="ECO:0000256" key="4">
    <source>
        <dbReference type="ARBA" id="ARBA00015376"/>
    </source>
</evidence>
<keyword evidence="8" id="KW-1185">Reference proteome</keyword>
<comment type="caution">
    <text evidence="7">The sequence shown here is derived from an EMBL/GenBank/DDBJ whole genome shotgun (WGS) entry which is preliminary data.</text>
</comment>
<comment type="pathway">
    <text evidence="2">Glycan metabolism; osmoregulated periplasmic glucan (OPG) biosynthesis.</text>
</comment>
<reference evidence="7 8" key="1">
    <citation type="submission" date="2024-04" db="EMBL/GenBank/DDBJ databases">
        <authorList>
            <person name="Abashina T."/>
            <person name="Shaikin A."/>
        </authorList>
    </citation>
    <scope>NUCLEOTIDE SEQUENCE [LARGE SCALE GENOMIC DNA]</scope>
    <source>
        <strain evidence="7 8">AAFK</strain>
    </source>
</reference>
<dbReference type="Gene3D" id="2.70.98.10">
    <property type="match status" value="1"/>
</dbReference>